<keyword evidence="3" id="KW-1185">Reference proteome</keyword>
<dbReference type="Proteomes" id="UP000183642">
    <property type="component" value="Unassembled WGS sequence"/>
</dbReference>
<feature type="domain" description="Methyltransferase" evidence="1">
    <location>
        <begin position="25"/>
        <end position="121"/>
    </location>
</feature>
<name>A0A1I5DYD0_9ACTN</name>
<dbReference type="GO" id="GO:0032259">
    <property type="term" value="P:methylation"/>
    <property type="evidence" value="ECO:0007669"/>
    <property type="project" value="UniProtKB-KW"/>
</dbReference>
<keyword evidence="2" id="KW-0489">Methyltransferase</keyword>
<sequence length="177" mass="17968">MTPPAASDRLAFVAGAVAAAPGERVLEVGCGHGVLVTALAAAVGQGSVVAVDRSPRMAAAAVRRNAAAVEAGRVRVLARPLTEAGLAAERVDAVVAVDVRAFWTPPAPEWDVVARVLAPGGRVVLGFSVMRPEDRARVPAAVARLAGERGFAVTATTAAATVPYETVAVELRRSACG</sequence>
<protein>
    <submittedName>
        <fullName evidence="2">Methyltransferase domain-containing protein</fullName>
    </submittedName>
</protein>
<keyword evidence="2" id="KW-0808">Transferase</keyword>
<dbReference type="AlphaFoldDB" id="A0A1I5DYD0"/>
<organism evidence="2 3">
    <name type="scientific">Geodermatophilus obscurus</name>
    <dbReference type="NCBI Taxonomy" id="1861"/>
    <lineage>
        <taxon>Bacteria</taxon>
        <taxon>Bacillati</taxon>
        <taxon>Actinomycetota</taxon>
        <taxon>Actinomycetes</taxon>
        <taxon>Geodermatophilales</taxon>
        <taxon>Geodermatophilaceae</taxon>
        <taxon>Geodermatophilus</taxon>
    </lineage>
</organism>
<dbReference type="CDD" id="cd02440">
    <property type="entry name" value="AdoMet_MTases"/>
    <property type="match status" value="1"/>
</dbReference>
<dbReference type="Pfam" id="PF13649">
    <property type="entry name" value="Methyltransf_25"/>
    <property type="match status" value="1"/>
</dbReference>
<dbReference type="PANTHER" id="PTHR42912">
    <property type="entry name" value="METHYLTRANSFERASE"/>
    <property type="match status" value="1"/>
</dbReference>
<dbReference type="InterPro" id="IPR041698">
    <property type="entry name" value="Methyltransf_25"/>
</dbReference>
<reference evidence="3" key="1">
    <citation type="submission" date="2016-10" db="EMBL/GenBank/DDBJ databases">
        <authorList>
            <person name="Varghese N."/>
            <person name="Submissions S."/>
        </authorList>
    </citation>
    <scope>NUCLEOTIDE SEQUENCE [LARGE SCALE GENOMIC DNA]</scope>
    <source>
        <strain evidence="3">DSM 43161</strain>
    </source>
</reference>
<dbReference type="InterPro" id="IPR050508">
    <property type="entry name" value="Methyltransf_Superfamily"/>
</dbReference>
<evidence type="ECO:0000313" key="2">
    <source>
        <dbReference type="EMBL" id="SFO04255.1"/>
    </source>
</evidence>
<dbReference type="OrthoDB" id="4571118at2"/>
<evidence type="ECO:0000259" key="1">
    <source>
        <dbReference type="Pfam" id="PF13649"/>
    </source>
</evidence>
<dbReference type="GO" id="GO:0008168">
    <property type="term" value="F:methyltransferase activity"/>
    <property type="evidence" value="ECO:0007669"/>
    <property type="project" value="UniProtKB-KW"/>
</dbReference>
<accession>A0A1I5DYD0</accession>
<dbReference type="SUPFAM" id="SSF53335">
    <property type="entry name" value="S-adenosyl-L-methionine-dependent methyltransferases"/>
    <property type="match status" value="1"/>
</dbReference>
<dbReference type="Gene3D" id="3.40.50.150">
    <property type="entry name" value="Vaccinia Virus protein VP39"/>
    <property type="match status" value="1"/>
</dbReference>
<dbReference type="InterPro" id="IPR029063">
    <property type="entry name" value="SAM-dependent_MTases_sf"/>
</dbReference>
<dbReference type="EMBL" id="FOWE01000002">
    <property type="protein sequence ID" value="SFO04255.1"/>
    <property type="molecule type" value="Genomic_DNA"/>
</dbReference>
<dbReference type="RefSeq" id="WP_075012504.1">
    <property type="nucleotide sequence ID" value="NZ_FOWE01000002.1"/>
</dbReference>
<evidence type="ECO:0000313" key="3">
    <source>
        <dbReference type="Proteomes" id="UP000183642"/>
    </source>
</evidence>
<gene>
    <name evidence="2" type="ORF">SAMN05660359_01155</name>
</gene>
<proteinExistence type="predicted"/>